<dbReference type="PANTHER" id="PTHR43798">
    <property type="entry name" value="MONOACYLGLYCEROL LIPASE"/>
    <property type="match status" value="1"/>
</dbReference>
<dbReference type="InterPro" id="IPR050266">
    <property type="entry name" value="AB_hydrolase_sf"/>
</dbReference>
<evidence type="ECO:0000313" key="2">
    <source>
        <dbReference type="EMBL" id="PLC49601.1"/>
    </source>
</evidence>
<comment type="caution">
    <text evidence="2">The sequence shown here is derived from an EMBL/GenBank/DDBJ whole genome shotgun (WGS) entry which is preliminary data.</text>
</comment>
<evidence type="ECO:0000259" key="1">
    <source>
        <dbReference type="Pfam" id="PF12697"/>
    </source>
</evidence>
<proteinExistence type="predicted"/>
<gene>
    <name evidence="2" type="ORF">CR159_11765</name>
</gene>
<name>A0A2N4U3L2_9BURK</name>
<keyword evidence="3" id="KW-1185">Reference proteome</keyword>
<dbReference type="GO" id="GO:0016020">
    <property type="term" value="C:membrane"/>
    <property type="evidence" value="ECO:0007669"/>
    <property type="project" value="TreeGrafter"/>
</dbReference>
<dbReference type="SUPFAM" id="SSF53474">
    <property type="entry name" value="alpha/beta-Hydrolases"/>
    <property type="match status" value="1"/>
</dbReference>
<sequence length="262" mass="28485">MKKVEVFGATVSYRVDGNGPGLVLVSGTGGNLQSNWDHLIDQLTPQRSVVRVDYSGSGETLDTHESLSVQILAEQVVAAAKASGAVPFDLVGYSLGAGVAIYIAAEYPELVRSLVLLAGFASGQETRLKLQSELWLDLIRLEPRAFARLILLAGFSPPFLSGLDDRQVDEWIDAICTVNRWDGIARQIDLDRRLDISAQVQKINRPTLVIGCGHDQMVPVEHSRALAATITGSRYAELDSGHLAPFECPDEFVKLVLDFIDA</sequence>
<dbReference type="PANTHER" id="PTHR43798:SF33">
    <property type="entry name" value="HYDROLASE, PUTATIVE (AFU_ORTHOLOGUE AFUA_2G14860)-RELATED"/>
    <property type="match status" value="1"/>
</dbReference>
<dbReference type="OrthoDB" id="2086224at2"/>
<dbReference type="Gene3D" id="3.40.50.1820">
    <property type="entry name" value="alpha/beta hydrolase"/>
    <property type="match status" value="1"/>
</dbReference>
<dbReference type="Pfam" id="PF12697">
    <property type="entry name" value="Abhydrolase_6"/>
    <property type="match status" value="1"/>
</dbReference>
<protein>
    <submittedName>
        <fullName evidence="2">Alpha/beta hydrolase</fullName>
    </submittedName>
</protein>
<organism evidence="2 3">
    <name type="scientific">Pollutimonas subterranea</name>
    <dbReference type="NCBI Taxonomy" id="2045210"/>
    <lineage>
        <taxon>Bacteria</taxon>
        <taxon>Pseudomonadati</taxon>
        <taxon>Pseudomonadota</taxon>
        <taxon>Betaproteobacteria</taxon>
        <taxon>Burkholderiales</taxon>
        <taxon>Alcaligenaceae</taxon>
        <taxon>Pollutimonas</taxon>
    </lineage>
</organism>
<accession>A0A2N4U3L2</accession>
<dbReference type="GO" id="GO:0016787">
    <property type="term" value="F:hydrolase activity"/>
    <property type="evidence" value="ECO:0007669"/>
    <property type="project" value="UniProtKB-KW"/>
</dbReference>
<dbReference type="InterPro" id="IPR000073">
    <property type="entry name" value="AB_hydrolase_1"/>
</dbReference>
<reference evidence="2 3" key="1">
    <citation type="submission" date="2017-10" db="EMBL/GenBank/DDBJ databases">
        <title>Two draft genome sequences of Pusillimonas sp. strains isolated from a nitrate- and radionuclide-contaminated groundwater in Russia.</title>
        <authorList>
            <person name="Grouzdev D.S."/>
            <person name="Tourova T.P."/>
            <person name="Goeva M.A."/>
            <person name="Babich T.L."/>
            <person name="Sokolova D.S."/>
            <person name="Abdullin R."/>
            <person name="Poltaraus A.B."/>
            <person name="Toshchakov S.V."/>
            <person name="Nazina T.N."/>
        </authorList>
    </citation>
    <scope>NUCLEOTIDE SEQUENCE [LARGE SCALE GENOMIC DNA]</scope>
    <source>
        <strain evidence="2 3">JR1/69-3-13</strain>
    </source>
</reference>
<dbReference type="PRINTS" id="PR00111">
    <property type="entry name" value="ABHYDROLASE"/>
</dbReference>
<dbReference type="InterPro" id="IPR029058">
    <property type="entry name" value="AB_hydrolase_fold"/>
</dbReference>
<dbReference type="RefSeq" id="WP_102074152.1">
    <property type="nucleotide sequence ID" value="NZ_PDNW01000009.1"/>
</dbReference>
<dbReference type="AlphaFoldDB" id="A0A2N4U3L2"/>
<keyword evidence="2" id="KW-0378">Hydrolase</keyword>
<dbReference type="EMBL" id="PDNW01000009">
    <property type="protein sequence ID" value="PLC49601.1"/>
    <property type="molecule type" value="Genomic_DNA"/>
</dbReference>
<feature type="domain" description="AB hydrolase-1" evidence="1">
    <location>
        <begin position="22"/>
        <end position="254"/>
    </location>
</feature>
<dbReference type="Proteomes" id="UP000234190">
    <property type="component" value="Unassembled WGS sequence"/>
</dbReference>
<evidence type="ECO:0000313" key="3">
    <source>
        <dbReference type="Proteomes" id="UP000234190"/>
    </source>
</evidence>